<name>A0A1B8HTZ9_9GAMM</name>
<protein>
    <submittedName>
        <fullName evidence="2">Uncharacterized protein</fullName>
    </submittedName>
</protein>
<feature type="chain" id="PRO_5008610016" evidence="1">
    <location>
        <begin position="21"/>
        <end position="184"/>
    </location>
</feature>
<keyword evidence="1" id="KW-0732">Signal</keyword>
<organism evidence="2 3">
    <name type="scientific">Morganella psychrotolerans</name>
    <dbReference type="NCBI Taxonomy" id="368603"/>
    <lineage>
        <taxon>Bacteria</taxon>
        <taxon>Pseudomonadati</taxon>
        <taxon>Pseudomonadota</taxon>
        <taxon>Gammaproteobacteria</taxon>
        <taxon>Enterobacterales</taxon>
        <taxon>Morganellaceae</taxon>
        <taxon>Morganella</taxon>
    </lineage>
</organism>
<dbReference type="EMBL" id="LZEY01000001">
    <property type="protein sequence ID" value="OBU13245.1"/>
    <property type="molecule type" value="Genomic_DNA"/>
</dbReference>
<reference evidence="3" key="1">
    <citation type="submission" date="2016-06" db="EMBL/GenBank/DDBJ databases">
        <authorList>
            <person name="Butler K."/>
        </authorList>
    </citation>
    <scope>NUCLEOTIDE SEQUENCE [LARGE SCALE GENOMIC DNA]</scope>
    <source>
        <strain evidence="3">GCSL-Mp20</strain>
    </source>
</reference>
<evidence type="ECO:0000313" key="3">
    <source>
        <dbReference type="Proteomes" id="UP000092377"/>
    </source>
</evidence>
<dbReference type="AlphaFoldDB" id="A0A1B8HTZ9"/>
<evidence type="ECO:0000313" key="2">
    <source>
        <dbReference type="EMBL" id="OBU13245.1"/>
    </source>
</evidence>
<sequence length="184" mass="20500">MRKFIISGIMAVLLSGCAGSGSNTPDAPYGFKWGQTPEELSELNLNELDCTETSDGGKLCSSLESPEIKKQFFMTVFSPEEKGLSGISRFGLWSRDQAVLLSEYDKINAEMEAQYGQPDGINEEYDRNTPFLEKIAKGKIGQFKRKYEKDGVEIVVGIVSNANLVRIIDENDLTYTVLTMYTLK</sequence>
<gene>
    <name evidence="2" type="ORF">AYY18_00360</name>
</gene>
<feature type="signal peptide" evidence="1">
    <location>
        <begin position="1"/>
        <end position="20"/>
    </location>
</feature>
<accession>A0A1B8HTZ9</accession>
<evidence type="ECO:0000256" key="1">
    <source>
        <dbReference type="SAM" id="SignalP"/>
    </source>
</evidence>
<dbReference type="PROSITE" id="PS51257">
    <property type="entry name" value="PROKAR_LIPOPROTEIN"/>
    <property type="match status" value="1"/>
</dbReference>
<keyword evidence="3" id="KW-1185">Reference proteome</keyword>
<proteinExistence type="predicted"/>
<dbReference type="Proteomes" id="UP000092377">
    <property type="component" value="Unassembled WGS sequence"/>
</dbReference>
<dbReference type="OrthoDB" id="6461020at2"/>
<comment type="caution">
    <text evidence="2">The sequence shown here is derived from an EMBL/GenBank/DDBJ whole genome shotgun (WGS) entry which is preliminary data.</text>
</comment>